<dbReference type="PANTHER" id="PTHR48079:SF3">
    <property type="entry name" value="NAD-DEPENDENT EPIMERASE_DEHYDRATASE DOMAIN-CONTAINING PROTEIN"/>
    <property type="match status" value="1"/>
</dbReference>
<accession>A0A194VHK5</accession>
<dbReference type="Pfam" id="PF01370">
    <property type="entry name" value="Epimerase"/>
    <property type="match status" value="1"/>
</dbReference>
<keyword evidence="3" id="KW-1185">Reference proteome</keyword>
<proteinExistence type="predicted"/>
<sequence>MSPPPRLRTALVTGANGYIGNAVARAFVRAGWKVYGLVRSTSAAQSLAIEEILPVIGSLDDAKSHEDIKSQLPAGLDTIISTTEDHNDYIRHYNNIISLLRTLSESSVANGIKPLVIFTSGCKDYGMGPHYANDPNLAPHTEESPIQPPAFATLRAEYSQRIFEHEDVFTPVLVRPTNVHGRSSSFYGLFFEVARQAAEAEKPILMSTPPDSVCHCMHVDDCGDAYVAIASHPRLEDVAGQVFNISARRYETVDELGNALVMEYGISQGVKYVDSKDLKPGENPWPPAMVDFPQWTSSEKLRKITGWSDHRPLFTEAIHVYRMAYEAAQAMGHENIRKINRFLQTLQSMKD</sequence>
<gene>
    <name evidence="2" type="ORF">VM1G_10297</name>
</gene>
<reference evidence="2" key="1">
    <citation type="submission" date="2014-12" db="EMBL/GenBank/DDBJ databases">
        <title>Genome Sequence of Valsa Canker Pathogens Uncovers a Specific Adaption of Colonization on Woody Bark.</title>
        <authorList>
            <person name="Yin Z."/>
            <person name="Liu H."/>
            <person name="Gao X."/>
            <person name="Li Z."/>
            <person name="Song N."/>
            <person name="Ke X."/>
            <person name="Dai Q."/>
            <person name="Wu Y."/>
            <person name="Sun Y."/>
            <person name="Xu J.-R."/>
            <person name="Kang Z.K."/>
            <person name="Wang L."/>
            <person name="Huang L."/>
        </authorList>
    </citation>
    <scope>NUCLEOTIDE SEQUENCE [LARGE SCALE GENOMIC DNA]</scope>
    <source>
        <strain evidence="2">03-8</strain>
    </source>
</reference>
<dbReference type="Proteomes" id="UP000078559">
    <property type="component" value="Unassembled WGS sequence"/>
</dbReference>
<feature type="domain" description="NAD-dependent epimerase/dehydratase" evidence="1">
    <location>
        <begin position="10"/>
        <end position="245"/>
    </location>
</feature>
<dbReference type="PANTHER" id="PTHR48079">
    <property type="entry name" value="PROTEIN YEEZ"/>
    <property type="match status" value="1"/>
</dbReference>
<evidence type="ECO:0000313" key="3">
    <source>
        <dbReference type="Proteomes" id="UP000078559"/>
    </source>
</evidence>
<dbReference type="InterPro" id="IPR036291">
    <property type="entry name" value="NAD(P)-bd_dom_sf"/>
</dbReference>
<dbReference type="SUPFAM" id="SSF51735">
    <property type="entry name" value="NAD(P)-binding Rossmann-fold domains"/>
    <property type="match status" value="1"/>
</dbReference>
<dbReference type="GO" id="GO:0005737">
    <property type="term" value="C:cytoplasm"/>
    <property type="evidence" value="ECO:0007669"/>
    <property type="project" value="TreeGrafter"/>
</dbReference>
<dbReference type="SMR" id="A0A194VHK5"/>
<dbReference type="OrthoDB" id="2735536at2759"/>
<dbReference type="InterPro" id="IPR001509">
    <property type="entry name" value="Epimerase_deHydtase"/>
</dbReference>
<evidence type="ECO:0000259" key="1">
    <source>
        <dbReference type="Pfam" id="PF01370"/>
    </source>
</evidence>
<name>A0A194VHK5_CYTMA</name>
<dbReference type="EMBL" id="KN796113">
    <property type="protein sequence ID" value="KUI63477.1"/>
    <property type="molecule type" value="Genomic_DNA"/>
</dbReference>
<dbReference type="AlphaFoldDB" id="A0A194VHK5"/>
<evidence type="ECO:0000313" key="2">
    <source>
        <dbReference type="EMBL" id="KUI63477.1"/>
    </source>
</evidence>
<dbReference type="Gene3D" id="3.40.50.720">
    <property type="entry name" value="NAD(P)-binding Rossmann-like Domain"/>
    <property type="match status" value="1"/>
</dbReference>
<organism evidence="2 3">
    <name type="scientific">Cytospora mali</name>
    <name type="common">Apple Valsa canker fungus</name>
    <name type="synonym">Valsa mali</name>
    <dbReference type="NCBI Taxonomy" id="578113"/>
    <lineage>
        <taxon>Eukaryota</taxon>
        <taxon>Fungi</taxon>
        <taxon>Dikarya</taxon>
        <taxon>Ascomycota</taxon>
        <taxon>Pezizomycotina</taxon>
        <taxon>Sordariomycetes</taxon>
        <taxon>Sordariomycetidae</taxon>
        <taxon>Diaporthales</taxon>
        <taxon>Cytosporaceae</taxon>
        <taxon>Cytospora</taxon>
    </lineage>
</organism>
<dbReference type="GO" id="GO:0004029">
    <property type="term" value="F:aldehyde dehydrogenase (NAD+) activity"/>
    <property type="evidence" value="ECO:0007669"/>
    <property type="project" value="TreeGrafter"/>
</dbReference>
<dbReference type="InterPro" id="IPR051783">
    <property type="entry name" value="NAD(P)-dependent_oxidoreduct"/>
</dbReference>
<protein>
    <submittedName>
        <fullName evidence="2">UDP-arabinose 4-epimerase 1</fullName>
    </submittedName>
</protein>